<comment type="caution">
    <text evidence="1">The sequence shown here is derived from an EMBL/GenBank/DDBJ whole genome shotgun (WGS) entry which is preliminary data.</text>
</comment>
<dbReference type="Proteomes" id="UP000811609">
    <property type="component" value="Chromosome 5"/>
</dbReference>
<accession>A0A8T1QL65</accession>
<proteinExistence type="predicted"/>
<dbReference type="EMBL" id="CM031813">
    <property type="protein sequence ID" value="KAG6655508.1"/>
    <property type="molecule type" value="Genomic_DNA"/>
</dbReference>
<organism evidence="1 2">
    <name type="scientific">Carya illinoinensis</name>
    <name type="common">Pecan</name>
    <dbReference type="NCBI Taxonomy" id="32201"/>
    <lineage>
        <taxon>Eukaryota</taxon>
        <taxon>Viridiplantae</taxon>
        <taxon>Streptophyta</taxon>
        <taxon>Embryophyta</taxon>
        <taxon>Tracheophyta</taxon>
        <taxon>Spermatophyta</taxon>
        <taxon>Magnoliopsida</taxon>
        <taxon>eudicotyledons</taxon>
        <taxon>Gunneridae</taxon>
        <taxon>Pentapetalae</taxon>
        <taxon>rosids</taxon>
        <taxon>fabids</taxon>
        <taxon>Fagales</taxon>
        <taxon>Juglandaceae</taxon>
        <taxon>Carya</taxon>
    </lineage>
</organism>
<gene>
    <name evidence="1" type="ORF">CIPAW_05G221500</name>
</gene>
<name>A0A8T1QL65_CARIL</name>
<sequence length="137" mass="15122">MAPKIYSKFSKCGGNKLFEKFSSDLVSGGVKFSEKILRIWCKDLRKNYQITSNTDAITVSAQGEVSERLELSANGISGPDSEFLTKLQDHLWPGPATTPPRGYAGPYGTKIYGSMKYTSDKSTQFSRAPLFVQKPTV</sequence>
<protein>
    <submittedName>
        <fullName evidence="1">Uncharacterized protein</fullName>
    </submittedName>
</protein>
<evidence type="ECO:0000313" key="2">
    <source>
        <dbReference type="Proteomes" id="UP000811609"/>
    </source>
</evidence>
<dbReference type="AlphaFoldDB" id="A0A8T1QL65"/>
<evidence type="ECO:0000313" key="1">
    <source>
        <dbReference type="EMBL" id="KAG6655508.1"/>
    </source>
</evidence>
<keyword evidence="2" id="KW-1185">Reference proteome</keyword>
<reference evidence="1" key="1">
    <citation type="submission" date="2020-12" db="EMBL/GenBank/DDBJ databases">
        <title>WGS assembly of Carya illinoinensis cv. Pawnee.</title>
        <authorList>
            <person name="Platts A."/>
            <person name="Shu S."/>
            <person name="Wright S."/>
            <person name="Barry K."/>
            <person name="Edger P."/>
            <person name="Pires J.C."/>
            <person name="Schmutz J."/>
        </authorList>
    </citation>
    <scope>NUCLEOTIDE SEQUENCE</scope>
    <source>
        <tissue evidence="1">Leaf</tissue>
    </source>
</reference>